<accession>A0ABM8E455</accession>
<organism evidence="1 2">
    <name type="scientific">Methylocystis iwaonis</name>
    <dbReference type="NCBI Taxonomy" id="2885079"/>
    <lineage>
        <taxon>Bacteria</taxon>
        <taxon>Pseudomonadati</taxon>
        <taxon>Pseudomonadota</taxon>
        <taxon>Alphaproteobacteria</taxon>
        <taxon>Hyphomicrobiales</taxon>
        <taxon>Methylocystaceae</taxon>
        <taxon>Methylocystis</taxon>
    </lineage>
</organism>
<dbReference type="Proteomes" id="UP001317629">
    <property type="component" value="Chromosome"/>
</dbReference>
<reference evidence="1 2" key="1">
    <citation type="journal article" date="2023" name="Int. J. Syst. Evol. Microbiol.">
        <title>Methylocystis iwaonis sp. nov., a type II methane-oxidizing bacterium from surface soil of a rice paddy field in Japan, and emended description of the genus Methylocystis (ex Whittenbury et al. 1970) Bowman et al. 1993.</title>
        <authorList>
            <person name="Kaise H."/>
            <person name="Sawadogo J.B."/>
            <person name="Alam M.S."/>
            <person name="Ueno C."/>
            <person name="Dianou D."/>
            <person name="Shinjo R."/>
            <person name="Asakawa S."/>
        </authorList>
    </citation>
    <scope>NUCLEOTIDE SEQUENCE [LARGE SCALE GENOMIC DNA]</scope>
    <source>
        <strain evidence="1 2">SS37A-Re</strain>
    </source>
</reference>
<keyword evidence="2" id="KW-1185">Reference proteome</keyword>
<protein>
    <submittedName>
        <fullName evidence="1">Uncharacterized protein</fullName>
    </submittedName>
</protein>
<evidence type="ECO:0000313" key="2">
    <source>
        <dbReference type="Proteomes" id="UP001317629"/>
    </source>
</evidence>
<dbReference type="EMBL" id="AP027142">
    <property type="protein sequence ID" value="BDV32682.1"/>
    <property type="molecule type" value="Genomic_DNA"/>
</dbReference>
<gene>
    <name evidence="1" type="ORF">SS37A_02110</name>
</gene>
<sequence>MVETPDVAFVAEIQFRLDKRQSLDQRGAPTLDLASQCAAGNAQRLPPLRLRLGIYEIGKRLRLGEVELAIGKAAPRKFAGLSHAQTGSPGKGR</sequence>
<proteinExistence type="predicted"/>
<name>A0ABM8E455_9HYPH</name>
<evidence type="ECO:0000313" key="1">
    <source>
        <dbReference type="EMBL" id="BDV32682.1"/>
    </source>
</evidence>